<reference evidence="2 3" key="1">
    <citation type="journal article" date="2016" name="Genome Biol. Evol.">
        <title>Divergent and convergent evolution of fungal pathogenicity.</title>
        <authorList>
            <person name="Shang Y."/>
            <person name="Xiao G."/>
            <person name="Zheng P."/>
            <person name="Cen K."/>
            <person name="Zhan S."/>
            <person name="Wang C."/>
        </authorList>
    </citation>
    <scope>NUCLEOTIDE SEQUENCE [LARGE SCALE GENOMIC DNA]</scope>
    <source>
        <strain evidence="2 3">RCEF 264</strain>
    </source>
</reference>
<feature type="region of interest" description="Disordered" evidence="1">
    <location>
        <begin position="279"/>
        <end position="305"/>
    </location>
</feature>
<sequence>MHVFDVCLPPDPPTSSKGEDRIRRAFSSTKKRQAADDRNRANCDPSVYRWKTMLASTCVDAFSVAAAGTSRVPSPTSGWCGSARSVVTDELNTVYLPGPNRSLQYDNWTDVLYLRFPPPETRSVSRDATLLPRVVSLPIFSTVSRKQGGTAAITMPSDYGAGHTSSTRSVNGRRLLDCQWSGEMAKTMRMARRIALHAGDAATLANLEGPLAADELTMLACTLYAGLEVLYVVVDTIADASLSQHPGQPGDYTQTKGALRAMDLRSGDSRLYSSLCHDDPDGFNDSPAQQNQHQHQHQRRPHRTPDTIWSAGRVYREVLDLERLGWDSQHPTYVFARSFGNIIRALQRENGKQPFQFQGVRVLMAEND</sequence>
<dbReference type="Proteomes" id="UP000076874">
    <property type="component" value="Unassembled WGS sequence"/>
</dbReference>
<keyword evidence="3" id="KW-1185">Reference proteome</keyword>
<gene>
    <name evidence="2" type="ORF">SPI_07549</name>
</gene>
<feature type="region of interest" description="Disordered" evidence="1">
    <location>
        <begin position="1"/>
        <end position="40"/>
    </location>
</feature>
<protein>
    <submittedName>
        <fullName evidence="2">Uncharacterized protein</fullName>
    </submittedName>
</protein>
<name>A0A167PDA9_9HYPO</name>
<organism evidence="2 3">
    <name type="scientific">Niveomyces insectorum RCEF 264</name>
    <dbReference type="NCBI Taxonomy" id="1081102"/>
    <lineage>
        <taxon>Eukaryota</taxon>
        <taxon>Fungi</taxon>
        <taxon>Dikarya</taxon>
        <taxon>Ascomycota</taxon>
        <taxon>Pezizomycotina</taxon>
        <taxon>Sordariomycetes</taxon>
        <taxon>Hypocreomycetidae</taxon>
        <taxon>Hypocreales</taxon>
        <taxon>Cordycipitaceae</taxon>
        <taxon>Niveomyces</taxon>
    </lineage>
</organism>
<dbReference type="OrthoDB" id="5242916at2759"/>
<comment type="caution">
    <text evidence="2">The sequence shown here is derived from an EMBL/GenBank/DDBJ whole genome shotgun (WGS) entry which is preliminary data.</text>
</comment>
<evidence type="ECO:0000313" key="3">
    <source>
        <dbReference type="Proteomes" id="UP000076874"/>
    </source>
</evidence>
<accession>A0A167PDA9</accession>
<evidence type="ECO:0000256" key="1">
    <source>
        <dbReference type="SAM" id="MobiDB-lite"/>
    </source>
</evidence>
<dbReference type="EMBL" id="AZHD01000016">
    <property type="protein sequence ID" value="OAA56542.1"/>
    <property type="molecule type" value="Genomic_DNA"/>
</dbReference>
<proteinExistence type="predicted"/>
<evidence type="ECO:0000313" key="2">
    <source>
        <dbReference type="EMBL" id="OAA56542.1"/>
    </source>
</evidence>
<dbReference type="AlphaFoldDB" id="A0A167PDA9"/>